<dbReference type="InterPro" id="IPR017441">
    <property type="entry name" value="Protein_kinase_ATP_BS"/>
</dbReference>
<dbReference type="Pfam" id="PF00069">
    <property type="entry name" value="Pkinase"/>
    <property type="match status" value="1"/>
</dbReference>
<dbReference type="SUPFAM" id="SSF56112">
    <property type="entry name" value="Protein kinase-like (PK-like)"/>
    <property type="match status" value="1"/>
</dbReference>
<keyword evidence="3 10" id="KW-0808">Transferase</keyword>
<dbReference type="Proteomes" id="UP000319817">
    <property type="component" value="Chromosome"/>
</dbReference>
<evidence type="ECO:0000256" key="4">
    <source>
        <dbReference type="ARBA" id="ARBA00022741"/>
    </source>
</evidence>
<feature type="transmembrane region" description="Helical" evidence="8">
    <location>
        <begin position="376"/>
        <end position="396"/>
    </location>
</feature>
<proteinExistence type="predicted"/>
<evidence type="ECO:0000256" key="6">
    <source>
        <dbReference type="ARBA" id="ARBA00022840"/>
    </source>
</evidence>
<dbReference type="PROSITE" id="PS00107">
    <property type="entry name" value="PROTEIN_KINASE_ATP"/>
    <property type="match status" value="1"/>
</dbReference>
<evidence type="ECO:0000256" key="1">
    <source>
        <dbReference type="ARBA" id="ARBA00012513"/>
    </source>
</evidence>
<dbReference type="CDD" id="cd14014">
    <property type="entry name" value="STKc_PknB_like"/>
    <property type="match status" value="1"/>
</dbReference>
<keyword evidence="4 7" id="KW-0547">Nucleotide-binding</keyword>
<name>A0A517P360_9BACT</name>
<keyword evidence="11" id="KW-1185">Reference proteome</keyword>
<keyword evidence="5 10" id="KW-0418">Kinase</keyword>
<dbReference type="FunFam" id="1.10.510.10:FF:000021">
    <property type="entry name" value="Serine/threonine protein kinase"/>
    <property type="match status" value="1"/>
</dbReference>
<evidence type="ECO:0000256" key="2">
    <source>
        <dbReference type="ARBA" id="ARBA00022527"/>
    </source>
</evidence>
<dbReference type="Gene3D" id="3.30.200.20">
    <property type="entry name" value="Phosphorylase Kinase, domain 1"/>
    <property type="match status" value="1"/>
</dbReference>
<dbReference type="InterPro" id="IPR011009">
    <property type="entry name" value="Kinase-like_dom_sf"/>
</dbReference>
<dbReference type="Gene3D" id="1.10.510.10">
    <property type="entry name" value="Transferase(Phosphotransferase) domain 1"/>
    <property type="match status" value="1"/>
</dbReference>
<evidence type="ECO:0000313" key="11">
    <source>
        <dbReference type="Proteomes" id="UP000319817"/>
    </source>
</evidence>
<dbReference type="EMBL" id="CP036526">
    <property type="protein sequence ID" value="QDT13816.1"/>
    <property type="molecule type" value="Genomic_DNA"/>
</dbReference>
<evidence type="ECO:0000256" key="7">
    <source>
        <dbReference type="PROSITE-ProRule" id="PRU10141"/>
    </source>
</evidence>
<dbReference type="PROSITE" id="PS00108">
    <property type="entry name" value="PROTEIN_KINASE_ST"/>
    <property type="match status" value="1"/>
</dbReference>
<dbReference type="GO" id="GO:0004674">
    <property type="term" value="F:protein serine/threonine kinase activity"/>
    <property type="evidence" value="ECO:0007669"/>
    <property type="project" value="UniProtKB-KW"/>
</dbReference>
<dbReference type="PROSITE" id="PS50011">
    <property type="entry name" value="PROTEIN_KINASE_DOM"/>
    <property type="match status" value="1"/>
</dbReference>
<evidence type="ECO:0000259" key="9">
    <source>
        <dbReference type="PROSITE" id="PS50011"/>
    </source>
</evidence>
<feature type="domain" description="Protein kinase" evidence="9">
    <location>
        <begin position="95"/>
        <end position="359"/>
    </location>
</feature>
<dbReference type="OrthoDB" id="6111975at2"/>
<evidence type="ECO:0000256" key="5">
    <source>
        <dbReference type="ARBA" id="ARBA00022777"/>
    </source>
</evidence>
<dbReference type="InterPro" id="IPR008271">
    <property type="entry name" value="Ser/Thr_kinase_AS"/>
</dbReference>
<dbReference type="GO" id="GO:0005524">
    <property type="term" value="F:ATP binding"/>
    <property type="evidence" value="ECO:0007669"/>
    <property type="project" value="UniProtKB-UniRule"/>
</dbReference>
<dbReference type="InterPro" id="IPR000719">
    <property type="entry name" value="Prot_kinase_dom"/>
</dbReference>
<keyword evidence="6 7" id="KW-0067">ATP-binding</keyword>
<dbReference type="PANTHER" id="PTHR43289:SF6">
    <property type="entry name" value="SERINE_THREONINE-PROTEIN KINASE NEKL-3"/>
    <property type="match status" value="1"/>
</dbReference>
<dbReference type="RefSeq" id="WP_145421652.1">
    <property type="nucleotide sequence ID" value="NZ_CP036526.1"/>
</dbReference>
<keyword evidence="2" id="KW-0723">Serine/threonine-protein kinase</keyword>
<dbReference type="AlphaFoldDB" id="A0A517P360"/>
<evidence type="ECO:0000256" key="3">
    <source>
        <dbReference type="ARBA" id="ARBA00022679"/>
    </source>
</evidence>
<dbReference type="EC" id="2.7.11.1" evidence="1"/>
<feature type="binding site" evidence="7">
    <location>
        <position position="124"/>
    </location>
    <ligand>
        <name>ATP</name>
        <dbReference type="ChEBI" id="CHEBI:30616"/>
    </ligand>
</feature>
<organism evidence="10 11">
    <name type="scientific">Stieleria marina</name>
    <dbReference type="NCBI Taxonomy" id="1930275"/>
    <lineage>
        <taxon>Bacteria</taxon>
        <taxon>Pseudomonadati</taxon>
        <taxon>Planctomycetota</taxon>
        <taxon>Planctomycetia</taxon>
        <taxon>Pirellulales</taxon>
        <taxon>Pirellulaceae</taxon>
        <taxon>Stieleria</taxon>
    </lineage>
</organism>
<reference evidence="10 11" key="1">
    <citation type="submission" date="2019-02" db="EMBL/GenBank/DDBJ databases">
        <title>Deep-cultivation of Planctomycetes and their phenomic and genomic characterization uncovers novel biology.</title>
        <authorList>
            <person name="Wiegand S."/>
            <person name="Jogler M."/>
            <person name="Boedeker C."/>
            <person name="Pinto D."/>
            <person name="Vollmers J."/>
            <person name="Rivas-Marin E."/>
            <person name="Kohn T."/>
            <person name="Peeters S.H."/>
            <person name="Heuer A."/>
            <person name="Rast P."/>
            <person name="Oberbeckmann S."/>
            <person name="Bunk B."/>
            <person name="Jeske O."/>
            <person name="Meyerdierks A."/>
            <person name="Storesund J.E."/>
            <person name="Kallscheuer N."/>
            <person name="Luecker S."/>
            <person name="Lage O.M."/>
            <person name="Pohl T."/>
            <person name="Merkel B.J."/>
            <person name="Hornburger P."/>
            <person name="Mueller R.-W."/>
            <person name="Bruemmer F."/>
            <person name="Labrenz M."/>
            <person name="Spormann A.M."/>
            <person name="Op den Camp H."/>
            <person name="Overmann J."/>
            <person name="Amann R."/>
            <person name="Jetten M.S.M."/>
            <person name="Mascher T."/>
            <person name="Medema M.H."/>
            <person name="Devos D.P."/>
            <person name="Kaster A.-K."/>
            <person name="Ovreas L."/>
            <person name="Rohde M."/>
            <person name="Galperin M.Y."/>
            <person name="Jogler C."/>
        </authorList>
    </citation>
    <scope>NUCLEOTIDE SEQUENCE [LARGE SCALE GENOMIC DNA]</scope>
    <source>
        <strain evidence="10 11">K23_9</strain>
    </source>
</reference>
<dbReference type="SMART" id="SM00220">
    <property type="entry name" value="S_TKc"/>
    <property type="match status" value="1"/>
</dbReference>
<keyword evidence="8" id="KW-1133">Transmembrane helix</keyword>
<keyword evidence="8" id="KW-0812">Transmembrane</keyword>
<gene>
    <name evidence="10" type="primary">pknB_28</name>
    <name evidence="10" type="ORF">K239x_58360</name>
</gene>
<protein>
    <recommendedName>
        <fullName evidence="1">non-specific serine/threonine protein kinase</fullName>
        <ecNumber evidence="1">2.7.11.1</ecNumber>
    </recommendedName>
</protein>
<keyword evidence="8" id="KW-0472">Membrane</keyword>
<evidence type="ECO:0000313" key="10">
    <source>
        <dbReference type="EMBL" id="QDT13816.1"/>
    </source>
</evidence>
<sequence length="499" mass="55175">MKCDPDVLQTLVAQSIDPSEDVEAIASHVETCVRCQQTLVDLGGKAHWWDDAKEWLLIPTDSVAASAQSHPLPPIDLSFLESPTHPEMLGRIGRYEVESVLGRGGMGVVLRAHDSDLHRTVAIKVLAPEWAASIPARQRFAREAQSAASVAHENVIPIYNVEADATLPFLVMRYVPGMTLQRWVTSNGPPDVATILRVAGQLAEGLAAAHRRGLVHRDIKPGNVMVGENIDRIWLTDFGLARAADSVTLTQTGIIAGTPNYMSPEQARGENVDHQSDLFSLGCLFYFLSTGQPPFESDNTLAVLHRIVSCDAAPLTTHRDDLPPAFVRLVHRLLSRPKSRRPTDCNAVIDELKTAQTELEAGRTARAPMSKRTRRFLVAGGLVACFGLVVSMSQWLTSTQANNSMQRQTYFSDRESFTSSRPTAISIDPYISQAANQIENAAWIDSRQLESRIETIDVLVDRLRRADPTYGTPSAKLSDHAWKNEVDRLERLIKQSRQR</sequence>
<dbReference type="PANTHER" id="PTHR43289">
    <property type="entry name" value="MITOGEN-ACTIVATED PROTEIN KINASE KINASE KINASE 20-RELATED"/>
    <property type="match status" value="1"/>
</dbReference>
<evidence type="ECO:0000256" key="8">
    <source>
        <dbReference type="SAM" id="Phobius"/>
    </source>
</evidence>
<accession>A0A517P360</accession>